<dbReference type="OrthoDB" id="9931145at2"/>
<evidence type="ECO:0000313" key="9">
    <source>
        <dbReference type="Proteomes" id="UP000324194"/>
    </source>
</evidence>
<keyword evidence="5" id="KW-1133">Transmembrane helix</keyword>
<gene>
    <name evidence="8" type="primary">tatB</name>
    <name evidence="8" type="ORF">AQUSIP_21280</name>
</gene>
<evidence type="ECO:0000256" key="1">
    <source>
        <dbReference type="ARBA" id="ARBA00004167"/>
    </source>
</evidence>
<keyword evidence="2" id="KW-0813">Transport</keyword>
<evidence type="ECO:0000256" key="5">
    <source>
        <dbReference type="ARBA" id="ARBA00022989"/>
    </source>
</evidence>
<dbReference type="AlphaFoldDB" id="A0A5E4PK81"/>
<evidence type="ECO:0000313" key="8">
    <source>
        <dbReference type="EMBL" id="VVC76801.1"/>
    </source>
</evidence>
<dbReference type="Gene3D" id="1.20.5.3310">
    <property type="match status" value="1"/>
</dbReference>
<name>A0A5E4PK81_9COXI</name>
<evidence type="ECO:0000256" key="6">
    <source>
        <dbReference type="ARBA" id="ARBA00023010"/>
    </source>
</evidence>
<dbReference type="KEGG" id="asip:AQUSIP_21280"/>
<evidence type="ECO:0000256" key="7">
    <source>
        <dbReference type="ARBA" id="ARBA00023136"/>
    </source>
</evidence>
<proteinExistence type="predicted"/>
<dbReference type="RefSeq" id="WP_148340091.1">
    <property type="nucleotide sequence ID" value="NZ_LR699119.1"/>
</dbReference>
<keyword evidence="6" id="KW-0811">Translocation</keyword>
<keyword evidence="7" id="KW-0472">Membrane</keyword>
<keyword evidence="4" id="KW-0653">Protein transport</keyword>
<evidence type="ECO:0000256" key="4">
    <source>
        <dbReference type="ARBA" id="ARBA00022927"/>
    </source>
</evidence>
<keyword evidence="9" id="KW-1185">Reference proteome</keyword>
<keyword evidence="3" id="KW-0812">Transmembrane</keyword>
<evidence type="ECO:0000256" key="2">
    <source>
        <dbReference type="ARBA" id="ARBA00022448"/>
    </source>
</evidence>
<reference evidence="8 9" key="1">
    <citation type="submission" date="2019-08" db="EMBL/GenBank/DDBJ databases">
        <authorList>
            <person name="Guy L."/>
        </authorList>
    </citation>
    <scope>NUCLEOTIDE SEQUENCE [LARGE SCALE GENOMIC DNA]</scope>
    <source>
        <strain evidence="8 9">SGT-108</strain>
    </source>
</reference>
<dbReference type="GO" id="GO:0015031">
    <property type="term" value="P:protein transport"/>
    <property type="evidence" value="ECO:0007669"/>
    <property type="project" value="UniProtKB-KW"/>
</dbReference>
<dbReference type="InterPro" id="IPR003369">
    <property type="entry name" value="TatA/B/E"/>
</dbReference>
<dbReference type="Pfam" id="PF02416">
    <property type="entry name" value="TatA_B_E"/>
    <property type="match status" value="1"/>
</dbReference>
<organism evidence="8 9">
    <name type="scientific">Aquicella siphonis</name>
    <dbReference type="NCBI Taxonomy" id="254247"/>
    <lineage>
        <taxon>Bacteria</taxon>
        <taxon>Pseudomonadati</taxon>
        <taxon>Pseudomonadota</taxon>
        <taxon>Gammaproteobacteria</taxon>
        <taxon>Legionellales</taxon>
        <taxon>Coxiellaceae</taxon>
        <taxon>Aquicella</taxon>
    </lineage>
</organism>
<dbReference type="GO" id="GO:0016020">
    <property type="term" value="C:membrane"/>
    <property type="evidence" value="ECO:0007669"/>
    <property type="project" value="UniProtKB-ARBA"/>
</dbReference>
<evidence type="ECO:0000256" key="3">
    <source>
        <dbReference type="ARBA" id="ARBA00022692"/>
    </source>
</evidence>
<dbReference type="Proteomes" id="UP000324194">
    <property type="component" value="Chromosome 1"/>
</dbReference>
<comment type="subcellular location">
    <subcellularLocation>
        <location evidence="1">Membrane</location>
        <topology evidence="1">Single-pass membrane protein</topology>
    </subcellularLocation>
</comment>
<dbReference type="EMBL" id="LR699119">
    <property type="protein sequence ID" value="VVC76801.1"/>
    <property type="molecule type" value="Genomic_DNA"/>
</dbReference>
<accession>A0A5E4PK81</accession>
<sequence>MNFSISEIIVILLIALLVIKPEQLPEVAHTLGRFAQSIRRMFSRVKNEVNGFIDSVDQLDERKREQ</sequence>
<protein>
    <submittedName>
        <fullName evidence="8">Sec-independent protein translocase protein TatB</fullName>
    </submittedName>
</protein>